<dbReference type="Proteomes" id="UP001209878">
    <property type="component" value="Unassembled WGS sequence"/>
</dbReference>
<evidence type="ECO:0000256" key="2">
    <source>
        <dbReference type="SAM" id="MobiDB-lite"/>
    </source>
</evidence>
<dbReference type="AlphaFoldDB" id="A0AAD9KXW1"/>
<proteinExistence type="predicted"/>
<feature type="compositionally biased region" description="Polar residues" evidence="2">
    <location>
        <begin position="169"/>
        <end position="186"/>
    </location>
</feature>
<evidence type="ECO:0000313" key="4">
    <source>
        <dbReference type="Proteomes" id="UP001209878"/>
    </source>
</evidence>
<accession>A0AAD9KXW1</accession>
<reference evidence="3" key="1">
    <citation type="journal article" date="2023" name="Mol. Biol. Evol.">
        <title>Third-Generation Sequencing Reveals the Adaptive Role of the Epigenome in Three Deep-Sea Polychaetes.</title>
        <authorList>
            <person name="Perez M."/>
            <person name="Aroh O."/>
            <person name="Sun Y."/>
            <person name="Lan Y."/>
            <person name="Juniper S.K."/>
            <person name="Young C.R."/>
            <person name="Angers B."/>
            <person name="Qian P.Y."/>
        </authorList>
    </citation>
    <scope>NUCLEOTIDE SEQUENCE</scope>
    <source>
        <strain evidence="3">R07B-5</strain>
    </source>
</reference>
<keyword evidence="4" id="KW-1185">Reference proteome</keyword>
<name>A0AAD9KXW1_RIDPI</name>
<feature type="region of interest" description="Disordered" evidence="2">
    <location>
        <begin position="165"/>
        <end position="196"/>
    </location>
</feature>
<organism evidence="3 4">
    <name type="scientific">Ridgeia piscesae</name>
    <name type="common">Tubeworm</name>
    <dbReference type="NCBI Taxonomy" id="27915"/>
    <lineage>
        <taxon>Eukaryota</taxon>
        <taxon>Metazoa</taxon>
        <taxon>Spiralia</taxon>
        <taxon>Lophotrochozoa</taxon>
        <taxon>Annelida</taxon>
        <taxon>Polychaeta</taxon>
        <taxon>Sedentaria</taxon>
        <taxon>Canalipalpata</taxon>
        <taxon>Sabellida</taxon>
        <taxon>Siboglinidae</taxon>
        <taxon>Ridgeia</taxon>
    </lineage>
</organism>
<gene>
    <name evidence="3" type="ORF">NP493_491g00001</name>
</gene>
<evidence type="ECO:0000313" key="3">
    <source>
        <dbReference type="EMBL" id="KAK2179421.1"/>
    </source>
</evidence>
<comment type="caution">
    <text evidence="3">The sequence shown here is derived from an EMBL/GenBank/DDBJ whole genome shotgun (WGS) entry which is preliminary data.</text>
</comment>
<protein>
    <submittedName>
        <fullName evidence="3">Uncharacterized protein</fullName>
    </submittedName>
</protein>
<feature type="coiled-coil region" evidence="1">
    <location>
        <begin position="63"/>
        <end position="126"/>
    </location>
</feature>
<evidence type="ECO:0000256" key="1">
    <source>
        <dbReference type="SAM" id="Coils"/>
    </source>
</evidence>
<sequence>MSLRHDLEDRDQEVHQIREKAAAEIADLEGIAQVHYSRANRLGDELNYLRAEHLEIARRLQSQEELSSREHKLEDTLRELKDDIKTEVTEGMLELERSRIETATELEQLHDQKDNLQEHLSMLKHTRVVIRNGVNIPVLQDTTAKSNTNYFEEQQYQLKVLCQSDSHRPTTPSSDVLLNRSRTSTPAGEFDMQVRE</sequence>
<dbReference type="EMBL" id="JAODUO010000491">
    <property type="protein sequence ID" value="KAK2179421.1"/>
    <property type="molecule type" value="Genomic_DNA"/>
</dbReference>
<keyword evidence="1" id="KW-0175">Coiled coil</keyword>